<evidence type="ECO:0000313" key="3">
    <source>
        <dbReference type="Proteomes" id="UP000286288"/>
    </source>
</evidence>
<accession>A0A415EII8</accession>
<dbReference type="Gene3D" id="3.40.50.300">
    <property type="entry name" value="P-loop containing nucleotide triphosphate hydrolases"/>
    <property type="match status" value="1"/>
</dbReference>
<sequence length="435" mass="49274">MNMKIKSVKIKNFRALRDVQIGFEDITTFIGPNGAGKSSIMYALDWFFNAYGKNNNLSDDDCNCNNGNEISVEVVFDCLTEYDKEILGTYVTDLDDDLVIIKTRGIDGEERLSANSMGYEPFIEIKEAKTVKEKKDIFNLLIETDEKLSHLQKGTSKADVENKMKEFENAHRDLLSKVPSHLSTDFFGFNGQGVMKNNFSFIFISANLRANEEANDDNKASVISRIIESTIDRKEADDKVNELYVTISENQKQVYDQVYGEVLQDISNNMNKVISNYTLNKKVVVTPKMPSTTPPKARFDVGVIDFMDENNQYSVDRQGHGFQRTLIISALQYLAEYGRGSGNDATICLAIEEPELYQHPVQTRIFSSALRKIISDNPEKTQVMFATHSSIFIETKEVHKIRKVSCVESVKGSEVKSFSLAELHDSLEVYVKDLR</sequence>
<feature type="domain" description="Endonuclease GajA/Old nuclease/RecF-like AAA" evidence="1">
    <location>
        <begin position="3"/>
        <end position="393"/>
    </location>
</feature>
<dbReference type="InterPro" id="IPR041685">
    <property type="entry name" value="AAA_GajA/Old/RecF-like"/>
</dbReference>
<dbReference type="PANTHER" id="PTHR43581:SF4">
    <property type="entry name" value="ATP_GTP PHOSPHATASE"/>
    <property type="match status" value="1"/>
</dbReference>
<dbReference type="PANTHER" id="PTHR43581">
    <property type="entry name" value="ATP/GTP PHOSPHATASE"/>
    <property type="match status" value="1"/>
</dbReference>
<protein>
    <submittedName>
        <fullName evidence="2">DUF2813 domain-containing protein</fullName>
    </submittedName>
</protein>
<dbReference type="Proteomes" id="UP000286288">
    <property type="component" value="Unassembled WGS sequence"/>
</dbReference>
<gene>
    <name evidence="2" type="ORF">DW084_18510</name>
</gene>
<dbReference type="InterPro" id="IPR051396">
    <property type="entry name" value="Bact_Antivir_Def_Nuclease"/>
</dbReference>
<dbReference type="EMBL" id="QRMZ01000069">
    <property type="protein sequence ID" value="RHK01296.1"/>
    <property type="molecule type" value="Genomic_DNA"/>
</dbReference>
<reference evidence="2 3" key="1">
    <citation type="submission" date="2018-08" db="EMBL/GenBank/DDBJ databases">
        <title>A genome reference for cultivated species of the human gut microbiota.</title>
        <authorList>
            <person name="Zou Y."/>
            <person name="Xue W."/>
            <person name="Luo G."/>
        </authorList>
    </citation>
    <scope>NUCLEOTIDE SEQUENCE [LARGE SCALE GENOMIC DNA]</scope>
    <source>
        <strain evidence="2 3">AF48-16</strain>
    </source>
</reference>
<dbReference type="AlphaFoldDB" id="A0A415EII8"/>
<organism evidence="2 3">
    <name type="scientific">Enterococcus casseliflavus</name>
    <name type="common">Enterococcus flavescens</name>
    <dbReference type="NCBI Taxonomy" id="37734"/>
    <lineage>
        <taxon>Bacteria</taxon>
        <taxon>Bacillati</taxon>
        <taxon>Bacillota</taxon>
        <taxon>Bacilli</taxon>
        <taxon>Lactobacillales</taxon>
        <taxon>Enterococcaceae</taxon>
        <taxon>Enterococcus</taxon>
    </lineage>
</organism>
<comment type="caution">
    <text evidence="2">The sequence shown here is derived from an EMBL/GenBank/DDBJ whole genome shotgun (WGS) entry which is preliminary data.</text>
</comment>
<proteinExistence type="predicted"/>
<evidence type="ECO:0000313" key="2">
    <source>
        <dbReference type="EMBL" id="RHK01296.1"/>
    </source>
</evidence>
<dbReference type="SUPFAM" id="SSF52540">
    <property type="entry name" value="P-loop containing nucleoside triphosphate hydrolases"/>
    <property type="match status" value="1"/>
</dbReference>
<dbReference type="Pfam" id="PF13175">
    <property type="entry name" value="AAA_15"/>
    <property type="match status" value="1"/>
</dbReference>
<dbReference type="InterPro" id="IPR027417">
    <property type="entry name" value="P-loop_NTPase"/>
</dbReference>
<name>A0A415EII8_ENTCA</name>
<evidence type="ECO:0000259" key="1">
    <source>
        <dbReference type="Pfam" id="PF13175"/>
    </source>
</evidence>